<evidence type="ECO:0000259" key="2">
    <source>
        <dbReference type="Pfam" id="PF14451"/>
    </source>
</evidence>
<dbReference type="InterPro" id="IPR002782">
    <property type="entry name" value="Mut7-C_RNAse_dom"/>
</dbReference>
<feature type="domain" description="Mut7-C RNAse" evidence="1">
    <location>
        <begin position="97"/>
        <end position="238"/>
    </location>
</feature>
<comment type="caution">
    <text evidence="3">The sequence shown here is derived from an EMBL/GenBank/DDBJ whole genome shotgun (WGS) entry which is preliminary data.</text>
</comment>
<dbReference type="Pfam" id="PF14451">
    <property type="entry name" value="Ub-Mut7C"/>
    <property type="match status" value="1"/>
</dbReference>
<dbReference type="RefSeq" id="WP_166856433.1">
    <property type="nucleotide sequence ID" value="NZ_JAAQOM010000002.1"/>
</dbReference>
<dbReference type="PANTHER" id="PTHR39081">
    <property type="entry name" value="MUT7-C DOMAIN-CONTAINING PROTEIN"/>
    <property type="match status" value="1"/>
</dbReference>
<evidence type="ECO:0000313" key="3">
    <source>
        <dbReference type="EMBL" id="NIA52637.1"/>
    </source>
</evidence>
<dbReference type="PANTHER" id="PTHR39081:SF1">
    <property type="entry name" value="MUT7-C RNASE DOMAIN-CONTAINING PROTEIN"/>
    <property type="match status" value="1"/>
</dbReference>
<sequence>MVSATFRFYGELNDFVARERRGHAFTTPCARAATTKHMVEALGVPHTEVELVLVNGAPTGLDDILEEGDRVAVYPRFTRLPVADVARIDQRPPGRVRFVADAHLGRLARLLRMAGFDTVYRNTLHDADVEAIALEDGRAVLTRDRALLKRRGIDYGCYVRALKAEDQLRDVFDRFGLAERVRPFTLCLSCNAPLRPVAKADVIDRLPPRVAAAHDEFSTCDCCHGVFWKGSHWQRMAGVLAAVAGDAAHCDTLVPGRAIR</sequence>
<gene>
    <name evidence="3" type="ORF">HAV22_03060</name>
</gene>
<organism evidence="3 4">
    <name type="scientific">Telluria antibiotica</name>
    <dbReference type="NCBI Taxonomy" id="2717319"/>
    <lineage>
        <taxon>Bacteria</taxon>
        <taxon>Pseudomonadati</taxon>
        <taxon>Pseudomonadota</taxon>
        <taxon>Betaproteobacteria</taxon>
        <taxon>Burkholderiales</taxon>
        <taxon>Oxalobacteraceae</taxon>
        <taxon>Telluria group</taxon>
        <taxon>Telluria</taxon>
    </lineage>
</organism>
<protein>
    <submittedName>
        <fullName evidence="3">Mut7-C ubiquitin/RNAse domain-containing protein</fullName>
    </submittedName>
</protein>
<dbReference type="Pfam" id="PF01927">
    <property type="entry name" value="Mut7-C"/>
    <property type="match status" value="1"/>
</dbReference>
<dbReference type="InterPro" id="IPR027798">
    <property type="entry name" value="Ub_Mut7C"/>
</dbReference>
<dbReference type="EMBL" id="JAAQOM010000002">
    <property type="protein sequence ID" value="NIA52637.1"/>
    <property type="molecule type" value="Genomic_DNA"/>
</dbReference>
<dbReference type="SUPFAM" id="SSF54285">
    <property type="entry name" value="MoaD/ThiS"/>
    <property type="match status" value="1"/>
</dbReference>
<proteinExistence type="predicted"/>
<reference evidence="3 4" key="1">
    <citation type="submission" date="2020-03" db="EMBL/GenBank/DDBJ databases">
        <title>Genome sequence of strain Massilia sp. TW-1.</title>
        <authorList>
            <person name="Chaudhary D.K."/>
        </authorList>
    </citation>
    <scope>NUCLEOTIDE SEQUENCE [LARGE SCALE GENOMIC DNA]</scope>
    <source>
        <strain evidence="3 4">TW-1</strain>
    </source>
</reference>
<name>A0ABX0P727_9BURK</name>
<evidence type="ECO:0000313" key="4">
    <source>
        <dbReference type="Proteomes" id="UP000716322"/>
    </source>
</evidence>
<feature type="domain" description="Ubiquitin Mut7-C" evidence="2">
    <location>
        <begin position="1"/>
        <end position="79"/>
    </location>
</feature>
<dbReference type="Proteomes" id="UP000716322">
    <property type="component" value="Unassembled WGS sequence"/>
</dbReference>
<keyword evidence="4" id="KW-1185">Reference proteome</keyword>
<evidence type="ECO:0000259" key="1">
    <source>
        <dbReference type="Pfam" id="PF01927"/>
    </source>
</evidence>
<accession>A0ABX0P727</accession>
<dbReference type="InterPro" id="IPR016155">
    <property type="entry name" value="Mopterin_synth/thiamin_S_b"/>
</dbReference>